<gene>
    <name evidence="2" type="ORF">Bpfe_031066</name>
</gene>
<reference evidence="2" key="2">
    <citation type="submission" date="2023-04" db="EMBL/GenBank/DDBJ databases">
        <authorList>
            <person name="Bu L."/>
            <person name="Lu L."/>
            <person name="Laidemitt M.R."/>
            <person name="Zhang S.M."/>
            <person name="Mutuku M."/>
            <person name="Mkoji G."/>
            <person name="Steinauer M."/>
            <person name="Loker E.S."/>
        </authorList>
    </citation>
    <scope>NUCLEOTIDE SEQUENCE</scope>
    <source>
        <strain evidence="2">KasaAsao</strain>
        <tissue evidence="2">Whole Snail</tissue>
    </source>
</reference>
<dbReference type="Proteomes" id="UP001233172">
    <property type="component" value="Unassembled WGS sequence"/>
</dbReference>
<sequence>MVVKSTVAEDEHPDLFRALASMRDLRRRSSRLRDLAMKGLLFEKGVAVGEVARAEAKAEANARGASQPKVDALGGGSVEEQLNWGS</sequence>
<name>A0AAD8ANH6_BIOPF</name>
<organism evidence="2 3">
    <name type="scientific">Biomphalaria pfeifferi</name>
    <name type="common">Bloodfluke planorb</name>
    <name type="synonym">Freshwater snail</name>
    <dbReference type="NCBI Taxonomy" id="112525"/>
    <lineage>
        <taxon>Eukaryota</taxon>
        <taxon>Metazoa</taxon>
        <taxon>Spiralia</taxon>
        <taxon>Lophotrochozoa</taxon>
        <taxon>Mollusca</taxon>
        <taxon>Gastropoda</taxon>
        <taxon>Heterobranchia</taxon>
        <taxon>Euthyneura</taxon>
        <taxon>Panpulmonata</taxon>
        <taxon>Hygrophila</taxon>
        <taxon>Lymnaeoidea</taxon>
        <taxon>Planorbidae</taxon>
        <taxon>Biomphalaria</taxon>
    </lineage>
</organism>
<reference evidence="2" key="1">
    <citation type="journal article" date="2023" name="PLoS Negl. Trop. Dis.">
        <title>A genome sequence for Biomphalaria pfeifferi, the major vector snail for the human-infecting parasite Schistosoma mansoni.</title>
        <authorList>
            <person name="Bu L."/>
            <person name="Lu L."/>
            <person name="Laidemitt M.R."/>
            <person name="Zhang S.M."/>
            <person name="Mutuku M."/>
            <person name="Mkoji G."/>
            <person name="Steinauer M."/>
            <person name="Loker E.S."/>
        </authorList>
    </citation>
    <scope>NUCLEOTIDE SEQUENCE</scope>
    <source>
        <strain evidence="2">KasaAsao</strain>
    </source>
</reference>
<dbReference type="AlphaFoldDB" id="A0AAD8ANH6"/>
<evidence type="ECO:0000256" key="1">
    <source>
        <dbReference type="SAM" id="MobiDB-lite"/>
    </source>
</evidence>
<proteinExistence type="predicted"/>
<keyword evidence="3" id="KW-1185">Reference proteome</keyword>
<dbReference type="EMBL" id="JASAOG010000445">
    <property type="protein sequence ID" value="KAK0039479.1"/>
    <property type="molecule type" value="Genomic_DNA"/>
</dbReference>
<feature type="region of interest" description="Disordered" evidence="1">
    <location>
        <begin position="58"/>
        <end position="86"/>
    </location>
</feature>
<evidence type="ECO:0000313" key="3">
    <source>
        <dbReference type="Proteomes" id="UP001233172"/>
    </source>
</evidence>
<comment type="caution">
    <text evidence="2">The sequence shown here is derived from an EMBL/GenBank/DDBJ whole genome shotgun (WGS) entry which is preliminary data.</text>
</comment>
<accession>A0AAD8ANH6</accession>
<evidence type="ECO:0000313" key="2">
    <source>
        <dbReference type="EMBL" id="KAK0039479.1"/>
    </source>
</evidence>
<protein>
    <submittedName>
        <fullName evidence="2">Uncharacterized protein</fullName>
    </submittedName>
</protein>